<name>A7S2S8_NEMVE</name>
<dbReference type="Pfam" id="PF03098">
    <property type="entry name" value="An_peroxidase"/>
    <property type="match status" value="1"/>
</dbReference>
<keyword evidence="7" id="KW-1185">Reference proteome</keyword>
<dbReference type="GO" id="GO:0005576">
    <property type="term" value="C:extracellular region"/>
    <property type="evidence" value="ECO:0007669"/>
    <property type="project" value="UniProtKB-SubCell"/>
</dbReference>
<keyword evidence="5" id="KW-0479">Metal-binding</keyword>
<evidence type="ECO:0000256" key="3">
    <source>
        <dbReference type="ARBA" id="ARBA00022729"/>
    </source>
</evidence>
<dbReference type="GO" id="GO:0020037">
    <property type="term" value="F:heme binding"/>
    <property type="evidence" value="ECO:0007669"/>
    <property type="project" value="InterPro"/>
</dbReference>
<dbReference type="PANTHER" id="PTHR11475">
    <property type="entry name" value="OXIDASE/PEROXIDASE"/>
    <property type="match status" value="1"/>
</dbReference>
<feature type="binding site" description="axial binding residue" evidence="5">
    <location>
        <position position="320"/>
    </location>
    <ligand>
        <name>heme b</name>
        <dbReference type="ChEBI" id="CHEBI:60344"/>
    </ligand>
    <ligandPart>
        <name>Fe</name>
        <dbReference type="ChEBI" id="CHEBI:18248"/>
    </ligandPart>
</feature>
<dbReference type="InterPro" id="IPR010255">
    <property type="entry name" value="Haem_peroxidase_sf"/>
</dbReference>
<dbReference type="KEGG" id="nve:5513767"/>
<protein>
    <submittedName>
        <fullName evidence="6">Uncharacterized protein</fullName>
    </submittedName>
</protein>
<dbReference type="Proteomes" id="UP000001593">
    <property type="component" value="Unassembled WGS sequence"/>
</dbReference>
<feature type="non-terminal residue" evidence="6">
    <location>
        <position position="481"/>
    </location>
</feature>
<dbReference type="PRINTS" id="PR00457">
    <property type="entry name" value="ANPEROXIDASE"/>
</dbReference>
<evidence type="ECO:0000313" key="7">
    <source>
        <dbReference type="Proteomes" id="UP000001593"/>
    </source>
</evidence>
<dbReference type="EMBL" id="DS469570">
    <property type="protein sequence ID" value="EDO41978.1"/>
    <property type="molecule type" value="Genomic_DNA"/>
</dbReference>
<evidence type="ECO:0000256" key="5">
    <source>
        <dbReference type="PIRSR" id="PIRSR619791-2"/>
    </source>
</evidence>
<organism evidence="6 7">
    <name type="scientific">Nematostella vectensis</name>
    <name type="common">Starlet sea anemone</name>
    <dbReference type="NCBI Taxonomy" id="45351"/>
    <lineage>
        <taxon>Eukaryota</taxon>
        <taxon>Metazoa</taxon>
        <taxon>Cnidaria</taxon>
        <taxon>Anthozoa</taxon>
        <taxon>Hexacorallia</taxon>
        <taxon>Actiniaria</taxon>
        <taxon>Edwardsiidae</taxon>
        <taxon>Nematostella</taxon>
    </lineage>
</organism>
<dbReference type="HOGENOM" id="CLU_006087_2_2_1"/>
<reference evidence="6 7" key="1">
    <citation type="journal article" date="2007" name="Science">
        <title>Sea anemone genome reveals ancestral eumetazoan gene repertoire and genomic organization.</title>
        <authorList>
            <person name="Putnam N.H."/>
            <person name="Srivastava M."/>
            <person name="Hellsten U."/>
            <person name="Dirks B."/>
            <person name="Chapman J."/>
            <person name="Salamov A."/>
            <person name="Terry A."/>
            <person name="Shapiro H."/>
            <person name="Lindquist E."/>
            <person name="Kapitonov V.V."/>
            <person name="Jurka J."/>
            <person name="Genikhovich G."/>
            <person name="Grigoriev I.V."/>
            <person name="Lucas S.M."/>
            <person name="Steele R.E."/>
            <person name="Finnerty J.R."/>
            <person name="Technau U."/>
            <person name="Martindale M.Q."/>
            <person name="Rokhsar D.S."/>
        </authorList>
    </citation>
    <scope>NUCLEOTIDE SEQUENCE [LARGE SCALE GENOMIC DNA]</scope>
    <source>
        <strain evidence="7">CH2 X CH6</strain>
    </source>
</reference>
<keyword evidence="3" id="KW-0732">Signal</keyword>
<dbReference type="PhylomeDB" id="A7S2S8"/>
<sequence length="481" mass="53584">RYRSISGICNNFFNKYWGAAFSPFARVANAAYADGMSAPRAAVGGGDLPNARKVSFTVFKEEDRPSTKVSYMSVAFGQFLDHDISHGGQPDINCTGTCGLQGECIGIPIPADDPHFPTKNVTCIEMRRDLPFIEPSGAVSPQREQLNIKSSFIDGSQIYGDKPESFSDVRYPGKEWLLQVQPNPTGGKCLLPPQHGGFCRSPHVQSMPCFLSGDMRTNENPGLLSMHTIFLREHNRISSELKKLNQHWTTDKLYLETRKIVIAELQHITYNEFLPTILDTRTRSRYGLVLRKRGFYKNYNAAVNPSIINAFASAAYRFGHSLVRNIAHRFGAENGTILMNRTWDPTPIYGKGGVDAILRGLSTDASQQADAFFAKAVHEQLVRHTGDLADLAAINIQRGREHGIPGYNTYREICGLRNVRSFSELLSEIPNSHIVNLRNVYEHVDDIDLFVGGMMERPLPGGVLGPTFSCLLGKQFSNLRR</sequence>
<dbReference type="InterPro" id="IPR037120">
    <property type="entry name" value="Haem_peroxidase_sf_animal"/>
</dbReference>
<accession>A7S2S8</accession>
<evidence type="ECO:0000313" key="6">
    <source>
        <dbReference type="EMBL" id="EDO41978.1"/>
    </source>
</evidence>
<keyword evidence="5" id="KW-0408">Iron</keyword>
<dbReference type="SUPFAM" id="SSF48113">
    <property type="entry name" value="Heme-dependent peroxidases"/>
    <property type="match status" value="1"/>
</dbReference>
<dbReference type="InParanoid" id="A7S2S8"/>
<dbReference type="PANTHER" id="PTHR11475:SF4">
    <property type="entry name" value="CHORION PEROXIDASE"/>
    <property type="match status" value="1"/>
</dbReference>
<dbReference type="Gene3D" id="1.10.640.10">
    <property type="entry name" value="Haem peroxidase domain superfamily, animal type"/>
    <property type="match status" value="1"/>
</dbReference>
<dbReference type="PROSITE" id="PS50292">
    <property type="entry name" value="PEROXIDASE_3"/>
    <property type="match status" value="1"/>
</dbReference>
<keyword evidence="5" id="KW-0349">Heme</keyword>
<dbReference type="GO" id="GO:0046872">
    <property type="term" value="F:metal ion binding"/>
    <property type="evidence" value="ECO:0007669"/>
    <property type="project" value="UniProtKB-KW"/>
</dbReference>
<dbReference type="CDD" id="cd09823">
    <property type="entry name" value="peroxinectin_like"/>
    <property type="match status" value="1"/>
</dbReference>
<feature type="non-terminal residue" evidence="6">
    <location>
        <position position="1"/>
    </location>
</feature>
<dbReference type="GO" id="GO:0004601">
    <property type="term" value="F:peroxidase activity"/>
    <property type="evidence" value="ECO:0000318"/>
    <property type="project" value="GO_Central"/>
</dbReference>
<keyword evidence="4" id="KW-0325">Glycoprotein</keyword>
<dbReference type="FunFam" id="1.10.640.10:FF:000003">
    <property type="entry name" value="chorion peroxidase"/>
    <property type="match status" value="1"/>
</dbReference>
<dbReference type="GO" id="GO:0006979">
    <property type="term" value="P:response to oxidative stress"/>
    <property type="evidence" value="ECO:0007669"/>
    <property type="project" value="InterPro"/>
</dbReference>
<evidence type="ECO:0000256" key="1">
    <source>
        <dbReference type="ARBA" id="ARBA00004613"/>
    </source>
</evidence>
<comment type="subcellular location">
    <subcellularLocation>
        <location evidence="1">Secreted</location>
    </subcellularLocation>
</comment>
<proteinExistence type="predicted"/>
<evidence type="ECO:0000256" key="2">
    <source>
        <dbReference type="ARBA" id="ARBA00022525"/>
    </source>
</evidence>
<evidence type="ECO:0000256" key="4">
    <source>
        <dbReference type="ARBA" id="ARBA00023180"/>
    </source>
</evidence>
<dbReference type="OMA" id="ITHMAMA"/>
<keyword evidence="2" id="KW-0964">Secreted</keyword>
<dbReference type="InterPro" id="IPR019791">
    <property type="entry name" value="Haem_peroxidase_animal"/>
</dbReference>
<dbReference type="AlphaFoldDB" id="A7S2S8"/>
<gene>
    <name evidence="6" type="ORF">NEMVEDRAFT_v1g50824</name>
</gene>
<dbReference type="eggNOG" id="KOG2408">
    <property type="taxonomic scope" value="Eukaryota"/>
</dbReference>